<dbReference type="PANTHER" id="PTHR11439:SF498">
    <property type="entry name" value="DNAK FAMILY PROTEIN"/>
    <property type="match status" value="1"/>
</dbReference>
<reference evidence="1 2" key="1">
    <citation type="submission" date="2017-11" db="EMBL/GenBank/DDBJ databases">
        <title>De-novo sequencing of pomegranate (Punica granatum L.) genome.</title>
        <authorList>
            <person name="Akparov Z."/>
            <person name="Amiraslanov A."/>
            <person name="Hajiyeva S."/>
            <person name="Abbasov M."/>
            <person name="Kaur K."/>
            <person name="Hamwieh A."/>
            <person name="Solovyev V."/>
            <person name="Salamov A."/>
            <person name="Braich B."/>
            <person name="Kosarev P."/>
            <person name="Mahmoud A."/>
            <person name="Hajiyev E."/>
            <person name="Babayeva S."/>
            <person name="Izzatullayeva V."/>
            <person name="Mammadov A."/>
            <person name="Mammadov A."/>
            <person name="Sharifova S."/>
            <person name="Ojaghi J."/>
            <person name="Eynullazada K."/>
            <person name="Bayramov B."/>
            <person name="Abdulazimova A."/>
            <person name="Shahmuradov I."/>
        </authorList>
    </citation>
    <scope>NUCLEOTIDE SEQUENCE [LARGE SCALE GENOMIC DNA]</scope>
    <source>
        <strain evidence="2">cv. AG2017</strain>
        <tissue evidence="1">Leaf</tissue>
    </source>
</reference>
<dbReference type="CDD" id="cd09272">
    <property type="entry name" value="RNase_HI_RT_Ty1"/>
    <property type="match status" value="1"/>
</dbReference>
<name>A0A2I0KE40_PUNGR</name>
<sequence length="180" mass="20752">MRVLQYLKNTPGQVILLRPTSLQLEACCYFDWAGIPMMWQSIIGYMVTLGGSPISWKTKKQTVVSRSSVEAKYRSMAVTTSELIRLKSFLKSLGVDHVRPMRLHCDNQAALHIAVNLVFHERTKYIEINCHFIREHLLAKNIVTEHMSSRRQSTDIFTKALGKTYFGFYSISRTFTIFTL</sequence>
<dbReference type="Proteomes" id="UP000233551">
    <property type="component" value="Unassembled WGS sequence"/>
</dbReference>
<dbReference type="AlphaFoldDB" id="A0A2I0KE40"/>
<evidence type="ECO:0000313" key="2">
    <source>
        <dbReference type="Proteomes" id="UP000233551"/>
    </source>
</evidence>
<evidence type="ECO:0000313" key="1">
    <source>
        <dbReference type="EMBL" id="PKI66779.1"/>
    </source>
</evidence>
<protein>
    <submittedName>
        <fullName evidence="1">Uncharacterized protein</fullName>
    </submittedName>
</protein>
<proteinExistence type="predicted"/>
<comment type="caution">
    <text evidence="1">The sequence shown here is derived from an EMBL/GenBank/DDBJ whole genome shotgun (WGS) entry which is preliminary data.</text>
</comment>
<dbReference type="EMBL" id="PGOL01000657">
    <property type="protein sequence ID" value="PKI66779.1"/>
    <property type="molecule type" value="Genomic_DNA"/>
</dbReference>
<dbReference type="PANTHER" id="PTHR11439">
    <property type="entry name" value="GAG-POL-RELATED RETROTRANSPOSON"/>
    <property type="match status" value="1"/>
</dbReference>
<accession>A0A2I0KE40</accession>
<organism evidence="1 2">
    <name type="scientific">Punica granatum</name>
    <name type="common">Pomegranate</name>
    <dbReference type="NCBI Taxonomy" id="22663"/>
    <lineage>
        <taxon>Eukaryota</taxon>
        <taxon>Viridiplantae</taxon>
        <taxon>Streptophyta</taxon>
        <taxon>Embryophyta</taxon>
        <taxon>Tracheophyta</taxon>
        <taxon>Spermatophyta</taxon>
        <taxon>Magnoliopsida</taxon>
        <taxon>eudicotyledons</taxon>
        <taxon>Gunneridae</taxon>
        <taxon>Pentapetalae</taxon>
        <taxon>rosids</taxon>
        <taxon>malvids</taxon>
        <taxon>Myrtales</taxon>
        <taxon>Lythraceae</taxon>
        <taxon>Punica</taxon>
    </lineage>
</organism>
<gene>
    <name evidence="1" type="ORF">CRG98_012785</name>
</gene>
<keyword evidence="2" id="KW-1185">Reference proteome</keyword>
<dbReference type="STRING" id="22663.A0A2I0KE40"/>